<evidence type="ECO:0000313" key="1">
    <source>
        <dbReference type="EMBL" id="MFN6548547.1"/>
    </source>
</evidence>
<name>A0ABW9LNF5_9MYCO</name>
<evidence type="ECO:0000313" key="2">
    <source>
        <dbReference type="Proteomes" id="UP001635816"/>
    </source>
</evidence>
<dbReference type="Gene3D" id="3.40.50.300">
    <property type="entry name" value="P-loop containing nucleotide triphosphate hydrolases"/>
    <property type="match status" value="1"/>
</dbReference>
<reference evidence="1 2" key="1">
    <citation type="submission" date="2024-12" db="EMBL/GenBank/DDBJ databases">
        <title>The coexistence of Mycolicibacterium septicum and Mycolicibacterium nivoides in clinical samples.</title>
        <authorList>
            <person name="Wang C."/>
            <person name="Feng Y."/>
            <person name="Zong Z."/>
        </authorList>
    </citation>
    <scope>NUCLEOTIDE SEQUENCE [LARGE SCALE GENOMIC DNA]</scope>
    <source>
        <strain evidence="1 2">120309</strain>
    </source>
</reference>
<proteinExistence type="predicted"/>
<dbReference type="RefSeq" id="WP_345979016.1">
    <property type="nucleotide sequence ID" value="NZ_JBKBDD010000027.1"/>
</dbReference>
<dbReference type="SUPFAM" id="SSF52540">
    <property type="entry name" value="P-loop containing nucleoside triphosphate hydrolases"/>
    <property type="match status" value="1"/>
</dbReference>
<dbReference type="InterPro" id="IPR027417">
    <property type="entry name" value="P-loop_NTPase"/>
</dbReference>
<accession>A0ABW9LNF5</accession>
<gene>
    <name evidence="1" type="ORF">ACK4CT_35955</name>
</gene>
<dbReference type="EMBL" id="JBKBDD010000027">
    <property type="protein sequence ID" value="MFN6548547.1"/>
    <property type="molecule type" value="Genomic_DNA"/>
</dbReference>
<organism evidence="1 2">
    <name type="scientific">Mycolicibacterium nivoides</name>
    <dbReference type="NCBI Taxonomy" id="2487344"/>
    <lineage>
        <taxon>Bacteria</taxon>
        <taxon>Bacillati</taxon>
        <taxon>Actinomycetota</taxon>
        <taxon>Actinomycetes</taxon>
        <taxon>Mycobacteriales</taxon>
        <taxon>Mycobacteriaceae</taxon>
        <taxon>Mycolicibacterium</taxon>
    </lineage>
</organism>
<protein>
    <recommendedName>
        <fullName evidence="3">FtsK domain-containing protein</fullName>
    </recommendedName>
</protein>
<evidence type="ECO:0008006" key="3">
    <source>
        <dbReference type="Google" id="ProtNLM"/>
    </source>
</evidence>
<comment type="caution">
    <text evidence="1">The sequence shown here is derived from an EMBL/GenBank/DDBJ whole genome shotgun (WGS) entry which is preliminary data.</text>
</comment>
<sequence length="340" mass="36708">MKFLDSLRRSPSPAAALPPLHIPVKSCDHFTSAPLDPIPLGIDPATDDTLHWDPSGPGVHLLIVNTTGSGGTTTTRNVVEQCRTRGWQVIAADGKYDLYGLGNAANVSFLGRPGDGFADPAWSQCMASVVIAHRLFTVRSDAARRGEHVPNTPVLLVLTDLGGMVQQWRNQLPKHDVDELLDLIEELLRAGAAVRCHVLILAGSGHHWQAPSSWGELCTRVFLGELRERDVLPYTDTAVLTIGRSRHAGRGALVVPGEDRDRIHPIQGFYTYAPGSKLDGDGRTTGVAEEWGAFKTAVSDATPALHPRLRLDSTAAGFPDIAACLWTELRRLPLATVPVS</sequence>
<keyword evidence="2" id="KW-1185">Reference proteome</keyword>
<dbReference type="Proteomes" id="UP001635816">
    <property type="component" value="Unassembled WGS sequence"/>
</dbReference>